<feature type="transmembrane region" description="Helical" evidence="1">
    <location>
        <begin position="102"/>
        <end position="128"/>
    </location>
</feature>
<evidence type="ECO:0000256" key="1">
    <source>
        <dbReference type="SAM" id="Phobius"/>
    </source>
</evidence>
<dbReference type="NCBIfam" id="NF033919">
    <property type="entry name" value="PA2779_fam"/>
    <property type="match status" value="1"/>
</dbReference>
<dbReference type="PIRSF" id="PIRSF029543">
    <property type="entry name" value="UCP029543"/>
    <property type="match status" value="1"/>
</dbReference>
<dbReference type="Proteomes" id="UP001409585">
    <property type="component" value="Unassembled WGS sequence"/>
</dbReference>
<feature type="signal peptide" evidence="2">
    <location>
        <begin position="1"/>
        <end position="30"/>
    </location>
</feature>
<gene>
    <name evidence="3" type="ORF">GCM10025791_43550</name>
</gene>
<evidence type="ECO:0000313" key="3">
    <source>
        <dbReference type="EMBL" id="GAA4958236.1"/>
    </source>
</evidence>
<dbReference type="AlphaFoldDB" id="A0AAV3U848"/>
<feature type="chain" id="PRO_5043651959" evidence="2">
    <location>
        <begin position="31"/>
        <end position="133"/>
    </location>
</feature>
<dbReference type="RefSeq" id="WP_345427295.1">
    <property type="nucleotide sequence ID" value="NZ_AP031496.1"/>
</dbReference>
<reference evidence="4" key="1">
    <citation type="journal article" date="2019" name="Int. J. Syst. Evol. Microbiol.">
        <title>The Global Catalogue of Microorganisms (GCM) 10K type strain sequencing project: providing services to taxonomists for standard genome sequencing and annotation.</title>
        <authorList>
            <consortium name="The Broad Institute Genomics Platform"/>
            <consortium name="The Broad Institute Genome Sequencing Center for Infectious Disease"/>
            <person name="Wu L."/>
            <person name="Ma J."/>
        </authorList>
    </citation>
    <scope>NUCLEOTIDE SEQUENCE [LARGE SCALE GENOMIC DNA]</scope>
    <source>
        <strain evidence="4">JCM 19134</strain>
    </source>
</reference>
<evidence type="ECO:0000256" key="2">
    <source>
        <dbReference type="SAM" id="SignalP"/>
    </source>
</evidence>
<organism evidence="3 4">
    <name type="scientific">Halioxenophilus aromaticivorans</name>
    <dbReference type="NCBI Taxonomy" id="1306992"/>
    <lineage>
        <taxon>Bacteria</taxon>
        <taxon>Pseudomonadati</taxon>
        <taxon>Pseudomonadota</taxon>
        <taxon>Gammaproteobacteria</taxon>
        <taxon>Alteromonadales</taxon>
        <taxon>Alteromonadaceae</taxon>
        <taxon>Halioxenophilus</taxon>
    </lineage>
</organism>
<keyword evidence="4" id="KW-1185">Reference proteome</keyword>
<dbReference type="InterPro" id="IPR016924">
    <property type="entry name" value="UCP029543"/>
</dbReference>
<keyword evidence="2" id="KW-0732">Signal</keyword>
<name>A0AAV3U848_9ALTE</name>
<keyword evidence="1" id="KW-0472">Membrane</keyword>
<dbReference type="InterPro" id="IPR046735">
    <property type="entry name" value="PA2779-like"/>
</dbReference>
<proteinExistence type="predicted"/>
<dbReference type="Pfam" id="PF20332">
    <property type="entry name" value="DUF6627"/>
    <property type="match status" value="1"/>
</dbReference>
<dbReference type="EMBL" id="BAABLX010000076">
    <property type="protein sequence ID" value="GAA4958236.1"/>
    <property type="molecule type" value="Genomic_DNA"/>
</dbReference>
<accession>A0AAV3U848</accession>
<evidence type="ECO:0000313" key="4">
    <source>
        <dbReference type="Proteomes" id="UP001409585"/>
    </source>
</evidence>
<comment type="caution">
    <text evidence="3">The sequence shown here is derived from an EMBL/GenBank/DDBJ whole genome shotgun (WGS) entry which is preliminary data.</text>
</comment>
<keyword evidence="1" id="KW-1133">Transmembrane helix</keyword>
<sequence>MINTKLKQASIYLMISLLLGASLVSNHTNAAMVGTDSYLAAAQTEYDREALLTLIQTDDIKQQLERYGVSAADAEQRVNAMTHSELLAFNDALQSGPAGEGLLGTLLVVFVVFVITDMLCATDLFSFVNCINK</sequence>
<keyword evidence="1" id="KW-0812">Transmembrane</keyword>
<protein>
    <submittedName>
        <fullName evidence="3">PA2779 family protein</fullName>
    </submittedName>
</protein>